<comment type="caution">
    <text evidence="2">The sequence shown here is derived from an EMBL/GenBank/DDBJ whole genome shotgun (WGS) entry which is preliminary data.</text>
</comment>
<protein>
    <submittedName>
        <fullName evidence="2">Uncharacterized protein</fullName>
    </submittedName>
</protein>
<evidence type="ECO:0000313" key="2">
    <source>
        <dbReference type="EMBL" id="RVW94764.1"/>
    </source>
</evidence>
<feature type="compositionally biased region" description="Basic and acidic residues" evidence="1">
    <location>
        <begin position="463"/>
        <end position="495"/>
    </location>
</feature>
<evidence type="ECO:0000256" key="1">
    <source>
        <dbReference type="SAM" id="MobiDB-lite"/>
    </source>
</evidence>
<sequence>MSEPKVLQYDFILRRQRSLTLVNTQDDILLMALGSSSRIYRLSTSLALPILLHIHNSFVKEEILDSLSSKWPDSLIVQPWLEVLDYCFPRKLVSFAPTLRLSLQLPRICLFHCHVALLGLMNLALQILNLRIILNIAVVDELRHEYGVIYILSQKKLSPLDLARKRERNTFVVESKIFEIDVEVKRGKYKSRSGRKKKGISSWVRLGSASLGFLLESLDHCIKDGKGGKWERDWKENGRSYSLVRNENKAGLFLRLGVVDLEKKQHSIIIPKGRGEKGGWVTMAEKLQQMGAFIGRKEHKQLEWGGGKLVLERSYAEVVKRQKNRDKKLVRMELTRGEGPGDFGAIAGKIWGLKGNLGLARLEENRVLLEFKLLGEAIWVMSFGNDRLPLSIWNPNILRRVGEECGGFIAMDPRTEKLQELQWAQILIRTEGEDLPSVLEIAVEEKVYSLASGGAETGSEKGLGNRREANERTRGEVRGDGVSRADTRVEKELENSRLGGAAPVRRKDGGSGGRVGQGASQTGARHIGSLSIHGSCGSWAFVVRPRVGLKRKKKGGGLYTQGTTVGLNLKLKEVMGEVVGPEVGRRENGGPPRRKAHRATGKWIWMTAQASQCSKALTKAIR</sequence>
<organism evidence="2 3">
    <name type="scientific">Vitis vinifera</name>
    <name type="common">Grape</name>
    <dbReference type="NCBI Taxonomy" id="29760"/>
    <lineage>
        <taxon>Eukaryota</taxon>
        <taxon>Viridiplantae</taxon>
        <taxon>Streptophyta</taxon>
        <taxon>Embryophyta</taxon>
        <taxon>Tracheophyta</taxon>
        <taxon>Spermatophyta</taxon>
        <taxon>Magnoliopsida</taxon>
        <taxon>eudicotyledons</taxon>
        <taxon>Gunneridae</taxon>
        <taxon>Pentapetalae</taxon>
        <taxon>rosids</taxon>
        <taxon>Vitales</taxon>
        <taxon>Vitaceae</taxon>
        <taxon>Viteae</taxon>
        <taxon>Vitis</taxon>
    </lineage>
</organism>
<evidence type="ECO:0000313" key="3">
    <source>
        <dbReference type="Proteomes" id="UP000288805"/>
    </source>
</evidence>
<name>A0A438IDK0_VITVI</name>
<proteinExistence type="predicted"/>
<dbReference type="EMBL" id="QGNW01000119">
    <property type="protein sequence ID" value="RVW94764.1"/>
    <property type="molecule type" value="Genomic_DNA"/>
</dbReference>
<feature type="region of interest" description="Disordered" evidence="1">
    <location>
        <begin position="454"/>
        <end position="522"/>
    </location>
</feature>
<gene>
    <name evidence="2" type="ORF">CK203_029899</name>
</gene>
<dbReference type="AlphaFoldDB" id="A0A438IDK0"/>
<accession>A0A438IDK0</accession>
<dbReference type="Proteomes" id="UP000288805">
    <property type="component" value="Unassembled WGS sequence"/>
</dbReference>
<reference evidence="2 3" key="1">
    <citation type="journal article" date="2018" name="PLoS Genet.">
        <title>Population sequencing reveals clonal diversity and ancestral inbreeding in the grapevine cultivar Chardonnay.</title>
        <authorList>
            <person name="Roach M.J."/>
            <person name="Johnson D.L."/>
            <person name="Bohlmann J."/>
            <person name="van Vuuren H.J."/>
            <person name="Jones S.J."/>
            <person name="Pretorius I.S."/>
            <person name="Schmidt S.A."/>
            <person name="Borneman A.R."/>
        </authorList>
    </citation>
    <scope>NUCLEOTIDE SEQUENCE [LARGE SCALE GENOMIC DNA]</scope>
    <source>
        <strain evidence="3">cv. Chardonnay</strain>
        <tissue evidence="2">Leaf</tissue>
    </source>
</reference>
<dbReference type="PANTHER" id="PTHR34427:SF5">
    <property type="entry name" value="DUF4283 DOMAIN-CONTAINING PROTEIN"/>
    <property type="match status" value="1"/>
</dbReference>
<dbReference type="PANTHER" id="PTHR34427">
    <property type="entry name" value="DUF4283 DOMAIN PROTEIN"/>
    <property type="match status" value="1"/>
</dbReference>